<evidence type="ECO:0000256" key="5">
    <source>
        <dbReference type="ARBA" id="ARBA00022842"/>
    </source>
</evidence>
<dbReference type="InterPro" id="IPR016185">
    <property type="entry name" value="PreATP-grasp_dom_sf"/>
</dbReference>
<evidence type="ECO:0000256" key="1">
    <source>
        <dbReference type="ARBA" id="ARBA00022598"/>
    </source>
</evidence>
<dbReference type="GO" id="GO:0005524">
    <property type="term" value="F:ATP binding"/>
    <property type="evidence" value="ECO:0007669"/>
    <property type="project" value="UniProtKB-KW"/>
</dbReference>
<name>A0AB39CDL3_9VIRU</name>
<evidence type="ECO:0000259" key="6">
    <source>
        <dbReference type="Pfam" id="PF03738"/>
    </source>
</evidence>
<keyword evidence="2" id="KW-0479">Metal-binding</keyword>
<dbReference type="Gene3D" id="3.30.1490.330">
    <property type="match status" value="1"/>
</dbReference>
<feature type="domain" description="Glutathionylspermidine synthase pre-ATP-grasp-like" evidence="6">
    <location>
        <begin position="61"/>
        <end position="442"/>
    </location>
</feature>
<proteinExistence type="predicted"/>
<dbReference type="GO" id="GO:0046872">
    <property type="term" value="F:metal ion binding"/>
    <property type="evidence" value="ECO:0007669"/>
    <property type="project" value="UniProtKB-KW"/>
</dbReference>
<accession>A0AB39CDL3</accession>
<dbReference type="GO" id="GO:0016874">
    <property type="term" value="F:ligase activity"/>
    <property type="evidence" value="ECO:0007669"/>
    <property type="project" value="UniProtKB-KW"/>
</dbReference>
<evidence type="ECO:0000256" key="3">
    <source>
        <dbReference type="ARBA" id="ARBA00022741"/>
    </source>
</evidence>
<evidence type="ECO:0000313" key="7">
    <source>
        <dbReference type="EMBL" id="XDJ14996.1"/>
    </source>
</evidence>
<dbReference type="SUPFAM" id="SSF52440">
    <property type="entry name" value="PreATP-grasp domain"/>
    <property type="match status" value="1"/>
</dbReference>
<keyword evidence="5" id="KW-0460">Magnesium</keyword>
<evidence type="ECO:0000256" key="2">
    <source>
        <dbReference type="ARBA" id="ARBA00022723"/>
    </source>
</evidence>
<keyword evidence="4" id="KW-0067">ATP-binding</keyword>
<dbReference type="SUPFAM" id="SSF56059">
    <property type="entry name" value="Glutathione synthetase ATP-binding domain-like"/>
    <property type="match status" value="1"/>
</dbReference>
<dbReference type="EMBL" id="PQ015379">
    <property type="protein sequence ID" value="XDJ14996.1"/>
    <property type="molecule type" value="Genomic_DNA"/>
</dbReference>
<dbReference type="Pfam" id="PF03738">
    <property type="entry name" value="GSP_synth"/>
    <property type="match status" value="1"/>
</dbReference>
<evidence type="ECO:0000256" key="4">
    <source>
        <dbReference type="ARBA" id="ARBA00022840"/>
    </source>
</evidence>
<dbReference type="InterPro" id="IPR005494">
    <property type="entry name" value="GSPS_pre-ATP-grasp-like_dom"/>
</dbReference>
<sequence>MRCEYHKINFDLNRLMIEELPWTQAFYREMPKPESEADGEFHADVKEYFGYPLANQHAMPVYTVQLSSCAQIESTFEQVYAMLVEAVGRLFNESHETLMKYMGCDFLKRNPHFIDYAKWTYRDAGSARQSIYGRFDAAFNPDSEQVTGIYEFNADTPTMLFESVHVQNTVCEQVTGEHELQLNSFYPLLQQTMAEMGAIPGTAAVVFDGGTFEDMATCETLAQIIGEENNCLFVDGRDVSYDNEYPEQPWFVGDQQLSVIFKLIPWEELVEVVPQAWKDWNVWARNVTFLEPAWRWFISNKGIWAYVTHLLDNDDEFHDKHGMLPVLRTYVEPDYFLKNKQSYVKKPKIGRMSNNIEIFGADGKHTFSTDGAYSGEECVYQEYHAPFQVEGRNNFIIGMFMVPDVASNYITLKEATAATLCIREFDSPVLGVRNEKFIPHVIIDDVDRDEDGEFYE</sequence>
<keyword evidence="1" id="KW-0436">Ligase</keyword>
<protein>
    <submittedName>
        <fullName evidence="7">Glutathionylspermidine synthase</fullName>
    </submittedName>
</protein>
<reference evidence="7" key="1">
    <citation type="submission" date="2024-07" db="EMBL/GenBank/DDBJ databases">
        <authorList>
            <person name="Bringhurst R.M."/>
            <person name="Homer T.E."/>
        </authorList>
    </citation>
    <scope>NUCLEOTIDE SEQUENCE</scope>
</reference>
<organism evidence="7">
    <name type="scientific">Pseudomonas phage HRDY3</name>
    <dbReference type="NCBI Taxonomy" id="3236930"/>
    <lineage>
        <taxon>Viruses</taxon>
    </lineage>
</organism>
<keyword evidence="3" id="KW-0547">Nucleotide-binding</keyword>